<evidence type="ECO:0000256" key="5">
    <source>
        <dbReference type="ARBA" id="ARBA00023163"/>
    </source>
</evidence>
<dbReference type="InterPro" id="IPR013249">
    <property type="entry name" value="RNA_pol_sigma70_r4_t2"/>
</dbReference>
<dbReference type="RefSeq" id="WP_094094671.1">
    <property type="nucleotide sequence ID" value="NZ_BMHF01000026.1"/>
</dbReference>
<dbReference type="Gene3D" id="1.10.10.10">
    <property type="entry name" value="Winged helix-like DNA-binding domain superfamily/Winged helix DNA-binding domain"/>
    <property type="match status" value="1"/>
</dbReference>
<dbReference type="NCBIfam" id="TIGR02937">
    <property type="entry name" value="sigma70-ECF"/>
    <property type="match status" value="1"/>
</dbReference>
<comment type="similarity">
    <text evidence="1">Belongs to the sigma-70 factor family. ECF subfamily.</text>
</comment>
<evidence type="ECO:0000313" key="9">
    <source>
        <dbReference type="EMBL" id="GGA53179.1"/>
    </source>
</evidence>
<dbReference type="Pfam" id="PF08281">
    <property type="entry name" value="Sigma70_r4_2"/>
    <property type="match status" value="1"/>
</dbReference>
<feature type="domain" description="RNA polymerase sigma factor 70 region 4 type 2" evidence="8">
    <location>
        <begin position="119"/>
        <end position="170"/>
    </location>
</feature>
<dbReference type="InterPro" id="IPR014284">
    <property type="entry name" value="RNA_pol_sigma-70_dom"/>
</dbReference>
<evidence type="ECO:0000259" key="7">
    <source>
        <dbReference type="Pfam" id="PF04542"/>
    </source>
</evidence>
<dbReference type="SUPFAM" id="SSF88946">
    <property type="entry name" value="Sigma2 domain of RNA polymerase sigma factors"/>
    <property type="match status" value="1"/>
</dbReference>
<proteinExistence type="inferred from homology"/>
<feature type="compositionally biased region" description="Basic and acidic residues" evidence="6">
    <location>
        <begin position="173"/>
        <end position="192"/>
    </location>
</feature>
<organism evidence="9 10">
    <name type="scientific">Paenibacillus physcomitrellae</name>
    <dbReference type="NCBI Taxonomy" id="1619311"/>
    <lineage>
        <taxon>Bacteria</taxon>
        <taxon>Bacillati</taxon>
        <taxon>Bacillota</taxon>
        <taxon>Bacilli</taxon>
        <taxon>Bacillales</taxon>
        <taxon>Paenibacillaceae</taxon>
        <taxon>Paenibacillus</taxon>
    </lineage>
</organism>
<dbReference type="EMBL" id="BMHF01000026">
    <property type="protein sequence ID" value="GGA53179.1"/>
    <property type="molecule type" value="Genomic_DNA"/>
</dbReference>
<accession>A0ABQ1GZQ5</accession>
<dbReference type="InterPro" id="IPR007627">
    <property type="entry name" value="RNA_pol_sigma70_r2"/>
</dbReference>
<dbReference type="InterPro" id="IPR036388">
    <property type="entry name" value="WH-like_DNA-bd_sf"/>
</dbReference>
<name>A0ABQ1GZQ5_9BACL</name>
<evidence type="ECO:0008006" key="11">
    <source>
        <dbReference type="Google" id="ProtNLM"/>
    </source>
</evidence>
<dbReference type="InterPro" id="IPR013324">
    <property type="entry name" value="RNA_pol_sigma_r3/r4-like"/>
</dbReference>
<dbReference type="Pfam" id="PF04542">
    <property type="entry name" value="Sigma70_r2"/>
    <property type="match status" value="1"/>
</dbReference>
<keyword evidence="5" id="KW-0804">Transcription</keyword>
<gene>
    <name evidence="9" type="ORF">GCM10010917_43000</name>
</gene>
<protein>
    <recommendedName>
        <fullName evidence="11">RNA polymerase sigma factor</fullName>
    </recommendedName>
</protein>
<dbReference type="InterPro" id="IPR039425">
    <property type="entry name" value="RNA_pol_sigma-70-like"/>
</dbReference>
<keyword evidence="4" id="KW-0238">DNA-binding</keyword>
<dbReference type="InterPro" id="IPR013325">
    <property type="entry name" value="RNA_pol_sigma_r2"/>
</dbReference>
<keyword evidence="10" id="KW-1185">Reference proteome</keyword>
<evidence type="ECO:0000256" key="1">
    <source>
        <dbReference type="ARBA" id="ARBA00010641"/>
    </source>
</evidence>
<evidence type="ECO:0000259" key="8">
    <source>
        <dbReference type="Pfam" id="PF08281"/>
    </source>
</evidence>
<dbReference type="Gene3D" id="1.10.1740.10">
    <property type="match status" value="1"/>
</dbReference>
<dbReference type="PANTHER" id="PTHR43133:SF8">
    <property type="entry name" value="RNA POLYMERASE SIGMA FACTOR HI_1459-RELATED"/>
    <property type="match status" value="1"/>
</dbReference>
<dbReference type="PANTHER" id="PTHR43133">
    <property type="entry name" value="RNA POLYMERASE ECF-TYPE SIGMA FACTO"/>
    <property type="match status" value="1"/>
</dbReference>
<reference evidence="10" key="1">
    <citation type="journal article" date="2019" name="Int. J. Syst. Evol. Microbiol.">
        <title>The Global Catalogue of Microorganisms (GCM) 10K type strain sequencing project: providing services to taxonomists for standard genome sequencing and annotation.</title>
        <authorList>
            <consortium name="The Broad Institute Genomics Platform"/>
            <consortium name="The Broad Institute Genome Sequencing Center for Infectious Disease"/>
            <person name="Wu L."/>
            <person name="Ma J."/>
        </authorList>
    </citation>
    <scope>NUCLEOTIDE SEQUENCE [LARGE SCALE GENOMIC DNA]</scope>
    <source>
        <strain evidence="10">CGMCC 1.15044</strain>
    </source>
</reference>
<feature type="region of interest" description="Disordered" evidence="6">
    <location>
        <begin position="172"/>
        <end position="192"/>
    </location>
</feature>
<dbReference type="Proteomes" id="UP000609323">
    <property type="component" value="Unassembled WGS sequence"/>
</dbReference>
<keyword evidence="3" id="KW-0731">Sigma factor</keyword>
<evidence type="ECO:0000256" key="6">
    <source>
        <dbReference type="SAM" id="MobiDB-lite"/>
    </source>
</evidence>
<sequence>MGESLGIRSYGGQHAGEGDFSEWLEEHQQALKAYCRYLTGSEWEGQDLLQEMWLKVWIAKKQQKELKVNRSYLRRVAYHAWIDRCRKPEFSRRSEDDLELQLNDLKQQEEIDAAALYSAIESMVKYLTISQRAALMLMDIYRFTAVEAADILHTTEGAVKAALHRARQKLKRMNKEHFHSRDPYGDDREDRDRLKEGEQADMVEAVEVEVEADSAVVFAYMKAFKSHDIAALAALFNGEGQQRRVPVMRKIYKNAKTVDHVFMGFRQAA</sequence>
<evidence type="ECO:0000256" key="4">
    <source>
        <dbReference type="ARBA" id="ARBA00023125"/>
    </source>
</evidence>
<dbReference type="SUPFAM" id="SSF88659">
    <property type="entry name" value="Sigma3 and sigma4 domains of RNA polymerase sigma factors"/>
    <property type="match status" value="1"/>
</dbReference>
<evidence type="ECO:0000256" key="3">
    <source>
        <dbReference type="ARBA" id="ARBA00023082"/>
    </source>
</evidence>
<evidence type="ECO:0000256" key="2">
    <source>
        <dbReference type="ARBA" id="ARBA00023015"/>
    </source>
</evidence>
<comment type="caution">
    <text evidence="9">The sequence shown here is derived from an EMBL/GenBank/DDBJ whole genome shotgun (WGS) entry which is preliminary data.</text>
</comment>
<evidence type="ECO:0000313" key="10">
    <source>
        <dbReference type="Proteomes" id="UP000609323"/>
    </source>
</evidence>
<keyword evidence="2" id="KW-0805">Transcription regulation</keyword>
<feature type="domain" description="RNA polymerase sigma-70 region 2" evidence="7">
    <location>
        <begin position="25"/>
        <end position="87"/>
    </location>
</feature>